<evidence type="ECO:0000313" key="3">
    <source>
        <dbReference type="Proteomes" id="UP000799757"/>
    </source>
</evidence>
<gene>
    <name evidence="2" type="ORF">K505DRAFT_59108</name>
</gene>
<protein>
    <submittedName>
        <fullName evidence="2">Uncharacterized protein</fullName>
    </submittedName>
</protein>
<feature type="compositionally biased region" description="Polar residues" evidence="1">
    <location>
        <begin position="1"/>
        <end position="16"/>
    </location>
</feature>
<organism evidence="2 3">
    <name type="scientific">Melanomma pulvis-pyrius CBS 109.77</name>
    <dbReference type="NCBI Taxonomy" id="1314802"/>
    <lineage>
        <taxon>Eukaryota</taxon>
        <taxon>Fungi</taxon>
        <taxon>Dikarya</taxon>
        <taxon>Ascomycota</taxon>
        <taxon>Pezizomycotina</taxon>
        <taxon>Dothideomycetes</taxon>
        <taxon>Pleosporomycetidae</taxon>
        <taxon>Pleosporales</taxon>
        <taxon>Melanommataceae</taxon>
        <taxon>Melanomma</taxon>
    </lineage>
</organism>
<reference evidence="2" key="1">
    <citation type="journal article" date="2020" name="Stud. Mycol.">
        <title>101 Dothideomycetes genomes: a test case for predicting lifestyles and emergence of pathogens.</title>
        <authorList>
            <person name="Haridas S."/>
            <person name="Albert R."/>
            <person name="Binder M."/>
            <person name="Bloem J."/>
            <person name="Labutti K."/>
            <person name="Salamov A."/>
            <person name="Andreopoulos B."/>
            <person name="Baker S."/>
            <person name="Barry K."/>
            <person name="Bills G."/>
            <person name="Bluhm B."/>
            <person name="Cannon C."/>
            <person name="Castanera R."/>
            <person name="Culley D."/>
            <person name="Daum C."/>
            <person name="Ezra D."/>
            <person name="Gonzalez J."/>
            <person name="Henrissat B."/>
            <person name="Kuo A."/>
            <person name="Liang C."/>
            <person name="Lipzen A."/>
            <person name="Lutzoni F."/>
            <person name="Magnuson J."/>
            <person name="Mondo S."/>
            <person name="Nolan M."/>
            <person name="Ohm R."/>
            <person name="Pangilinan J."/>
            <person name="Park H.-J."/>
            <person name="Ramirez L."/>
            <person name="Alfaro M."/>
            <person name="Sun H."/>
            <person name="Tritt A."/>
            <person name="Yoshinaga Y."/>
            <person name="Zwiers L.-H."/>
            <person name="Turgeon B."/>
            <person name="Goodwin S."/>
            <person name="Spatafora J."/>
            <person name="Crous P."/>
            <person name="Grigoriev I."/>
        </authorList>
    </citation>
    <scope>NUCLEOTIDE SEQUENCE</scope>
    <source>
        <strain evidence="2">CBS 109.77</strain>
    </source>
</reference>
<name>A0A6A6X6R2_9PLEO</name>
<keyword evidence="3" id="KW-1185">Reference proteome</keyword>
<feature type="region of interest" description="Disordered" evidence="1">
    <location>
        <begin position="1"/>
        <end position="94"/>
    </location>
</feature>
<evidence type="ECO:0000256" key="1">
    <source>
        <dbReference type="SAM" id="MobiDB-lite"/>
    </source>
</evidence>
<dbReference type="EMBL" id="MU001990">
    <property type="protein sequence ID" value="KAF2792022.1"/>
    <property type="molecule type" value="Genomic_DNA"/>
</dbReference>
<sequence>MYQTQTHRLHPSNTVPPLSVQPQPHHHLQHTTHHLGQPRCHSLRSNPPNHTHSPALTLPPSLPPSLAITALPHPETRDQTPANEHVASHPTARPCRTVPPLLSLADPVCATLSLTCGSLPRQTNP</sequence>
<feature type="compositionally biased region" description="Basic residues" evidence="1">
    <location>
        <begin position="24"/>
        <end position="33"/>
    </location>
</feature>
<dbReference type="AlphaFoldDB" id="A0A6A6X6R2"/>
<dbReference type="Proteomes" id="UP000799757">
    <property type="component" value="Unassembled WGS sequence"/>
</dbReference>
<proteinExistence type="predicted"/>
<evidence type="ECO:0000313" key="2">
    <source>
        <dbReference type="EMBL" id="KAF2792022.1"/>
    </source>
</evidence>
<feature type="compositionally biased region" description="Low complexity" evidence="1">
    <location>
        <begin position="51"/>
        <end position="72"/>
    </location>
</feature>
<accession>A0A6A6X6R2</accession>